<dbReference type="Proteomes" id="UP001501116">
    <property type="component" value="Unassembled WGS sequence"/>
</dbReference>
<proteinExistence type="predicted"/>
<organism evidence="1 2">
    <name type="scientific">Amycolatopsis minnesotensis</name>
    <dbReference type="NCBI Taxonomy" id="337894"/>
    <lineage>
        <taxon>Bacteria</taxon>
        <taxon>Bacillati</taxon>
        <taxon>Actinomycetota</taxon>
        <taxon>Actinomycetes</taxon>
        <taxon>Pseudonocardiales</taxon>
        <taxon>Pseudonocardiaceae</taxon>
        <taxon>Amycolatopsis</taxon>
    </lineage>
</organism>
<evidence type="ECO:0000313" key="1">
    <source>
        <dbReference type="EMBL" id="GAA1986437.1"/>
    </source>
</evidence>
<evidence type="ECO:0000313" key="2">
    <source>
        <dbReference type="Proteomes" id="UP001501116"/>
    </source>
</evidence>
<sequence>MSGLSELVELQQTHPAADAPVDVVAAWHERRAVVLEHLAAEGSAVAVGAARSAHRYADELAGRVLAAA</sequence>
<keyword evidence="2" id="KW-1185">Reference proteome</keyword>
<name>A0ABP5DXP3_9PSEU</name>
<dbReference type="RefSeq" id="WP_344429974.1">
    <property type="nucleotide sequence ID" value="NZ_BAAANN010000044.1"/>
</dbReference>
<reference evidence="2" key="1">
    <citation type="journal article" date="2019" name="Int. J. Syst. Evol. Microbiol.">
        <title>The Global Catalogue of Microorganisms (GCM) 10K type strain sequencing project: providing services to taxonomists for standard genome sequencing and annotation.</title>
        <authorList>
            <consortium name="The Broad Institute Genomics Platform"/>
            <consortium name="The Broad Institute Genome Sequencing Center for Infectious Disease"/>
            <person name="Wu L."/>
            <person name="Ma J."/>
        </authorList>
    </citation>
    <scope>NUCLEOTIDE SEQUENCE [LARGE SCALE GENOMIC DNA]</scope>
    <source>
        <strain evidence="2">JCM 14545</strain>
    </source>
</reference>
<comment type="caution">
    <text evidence="1">The sequence shown here is derived from an EMBL/GenBank/DDBJ whole genome shotgun (WGS) entry which is preliminary data.</text>
</comment>
<protein>
    <submittedName>
        <fullName evidence="1">Uncharacterized protein</fullName>
    </submittedName>
</protein>
<dbReference type="EMBL" id="BAAANN010000044">
    <property type="protein sequence ID" value="GAA1986437.1"/>
    <property type="molecule type" value="Genomic_DNA"/>
</dbReference>
<accession>A0ABP5DXP3</accession>
<gene>
    <name evidence="1" type="ORF">GCM10009754_75420</name>
</gene>